<feature type="domain" description="RRM" evidence="4">
    <location>
        <begin position="107"/>
        <end position="177"/>
    </location>
</feature>
<feature type="domain" description="RRM" evidence="4">
    <location>
        <begin position="19"/>
        <end position="98"/>
    </location>
</feature>
<dbReference type="OrthoDB" id="19742at2759"/>
<name>A0A086J270_NEMA1</name>
<protein>
    <recommendedName>
        <fullName evidence="4">RRM domain-containing protein</fullName>
    </recommendedName>
</protein>
<feature type="domain" description="RRM" evidence="4">
    <location>
        <begin position="305"/>
        <end position="381"/>
    </location>
</feature>
<dbReference type="RefSeq" id="XP_052904793.1">
    <property type="nucleotide sequence ID" value="XM_053048988.1"/>
</dbReference>
<dbReference type="InterPro" id="IPR012677">
    <property type="entry name" value="Nucleotide-bd_a/b_plait_sf"/>
</dbReference>
<dbReference type="AlphaFoldDB" id="A0A086J270"/>
<dbReference type="InterPro" id="IPR036053">
    <property type="entry name" value="PABP-dom"/>
</dbReference>
<feature type="domain" description="RRM" evidence="4">
    <location>
        <begin position="200"/>
        <end position="283"/>
    </location>
</feature>
<evidence type="ECO:0000313" key="5">
    <source>
        <dbReference type="EMBL" id="KFG26238.1"/>
    </source>
</evidence>
<comment type="caution">
    <text evidence="5">The sequence shown here is derived from an EMBL/GenBank/DDBJ whole genome shotgun (WGS) entry which is preliminary data.</text>
</comment>
<dbReference type="Gene3D" id="1.10.1900.10">
    <property type="entry name" value="c-terminal domain of poly(a) binding protein"/>
    <property type="match status" value="1"/>
</dbReference>
<evidence type="ECO:0000259" key="4">
    <source>
        <dbReference type="PROSITE" id="PS50102"/>
    </source>
</evidence>
<keyword evidence="1" id="KW-0677">Repeat</keyword>
<dbReference type="PROSITE" id="PS50102">
    <property type="entry name" value="RRM"/>
    <property type="match status" value="4"/>
</dbReference>
<dbReference type="InterPro" id="IPR035979">
    <property type="entry name" value="RBD_domain_sf"/>
</dbReference>
<proteinExistence type="predicted"/>
<evidence type="ECO:0000256" key="2">
    <source>
        <dbReference type="ARBA" id="ARBA00022884"/>
    </source>
</evidence>
<dbReference type="SUPFAM" id="SSF54928">
    <property type="entry name" value="RNA-binding domain, RBD"/>
    <property type="match status" value="3"/>
</dbReference>
<dbReference type="Pfam" id="PF00076">
    <property type="entry name" value="RRM_1"/>
    <property type="match status" value="4"/>
</dbReference>
<evidence type="ECO:0000256" key="1">
    <source>
        <dbReference type="ARBA" id="ARBA00022737"/>
    </source>
</evidence>
<dbReference type="GO" id="GO:0003723">
    <property type="term" value="F:RNA binding"/>
    <property type="evidence" value="ECO:0007669"/>
    <property type="project" value="UniProtKB-UniRule"/>
</dbReference>
<accession>A0A086J270</accession>
<dbReference type="GeneID" id="77676329"/>
<dbReference type="Proteomes" id="UP000054524">
    <property type="component" value="Unassembled WGS sequence"/>
</dbReference>
<dbReference type="InterPro" id="IPR000504">
    <property type="entry name" value="RRM_dom"/>
</dbReference>
<keyword evidence="6" id="KW-1185">Reference proteome</keyword>
<keyword evidence="2 3" id="KW-0694">RNA-binding</keyword>
<evidence type="ECO:0000256" key="3">
    <source>
        <dbReference type="PROSITE-ProRule" id="PRU00176"/>
    </source>
</evidence>
<dbReference type="Gene3D" id="3.30.70.330">
    <property type="match status" value="4"/>
</dbReference>
<dbReference type="SMART" id="SM00360">
    <property type="entry name" value="RRM"/>
    <property type="match status" value="4"/>
</dbReference>
<dbReference type="SUPFAM" id="SSF63570">
    <property type="entry name" value="PABC (PABP) domain"/>
    <property type="match status" value="1"/>
</dbReference>
<dbReference type="CDD" id="cd00590">
    <property type="entry name" value="RRM_SF"/>
    <property type="match status" value="2"/>
</dbReference>
<sequence length="513" mass="57788">MNIEETQKEKKEGQIGRQNSIYVGDIPTSTTESDLFQIFSKVGQIYTVIIPRKELSIVKDKCYAYVTFFDEASVPTAIETFNFYELNGSQIRVMPLDKESVVNNREGNIVIKNLPKETDNQTLYDTFIIFGPIVSCKVVKNSLSECSGIGYIQYKDPKIAEVAIQMINKIMLNGKKLCAVQCVPNDKREKKRENVEKIFTNIYMKNFPKGVEEEELKKKLEEYGELTSFFVPRTETGEMRGFAFANYKTHEMAEAAILGLHDKPFFGGNSGEGENLYVQRAKLKSERVEETAGYFANPPEQEVRRNIYITNLPGDLNEEDVVKYFSKYGPINTYKLGTDTKNNRSYGYVFYQKAEDAAKAVELANKSEYCGQPLGVAFFKCKKLRELGKVTNNIYSTAGGNSSYDMSGAKGKKKMHTPASAKEGSCTAGYELYTLILSLAPNYTEKIAQAGFANEEEFAKKITGMILELDAEEVKRAAVLGNVLSNYVEESLEEIIMHRRKDESAEKKAVAIE</sequence>
<dbReference type="EMBL" id="AKIJ01000003">
    <property type="protein sequence ID" value="KFG26238.1"/>
    <property type="molecule type" value="Genomic_DNA"/>
</dbReference>
<organism evidence="5 6">
    <name type="scientific">Nematocida ausubeli (strain ATCC PRA-371 / ERTm2)</name>
    <name type="common">Nematode killer fungus</name>
    <dbReference type="NCBI Taxonomy" id="1913371"/>
    <lineage>
        <taxon>Eukaryota</taxon>
        <taxon>Fungi</taxon>
        <taxon>Fungi incertae sedis</taxon>
        <taxon>Microsporidia</taxon>
        <taxon>Nematocida</taxon>
    </lineage>
</organism>
<dbReference type="PANTHER" id="PTHR24012">
    <property type="entry name" value="RNA BINDING PROTEIN"/>
    <property type="match status" value="1"/>
</dbReference>
<gene>
    <name evidence="5" type="ORF">NESG_01356</name>
</gene>
<dbReference type="HOGENOM" id="CLU_012062_22_6_1"/>
<reference evidence="5 6" key="1">
    <citation type="journal article" date="2014" name="Genome Announc.">
        <title>Genome Sequence of the Microsporidian Species Nematocida sp1 Strain ERTm6 (ATCC PRA-372).</title>
        <authorList>
            <person name="Bakowski M.A."/>
            <person name="Priest M."/>
            <person name="Young S."/>
            <person name="Cuomo C.A."/>
            <person name="Troemel E.R."/>
        </authorList>
    </citation>
    <scope>NUCLEOTIDE SEQUENCE [LARGE SCALE GENOMIC DNA]</scope>
    <source>
        <strain evidence="5 6">ERTm6</strain>
    </source>
</reference>
<evidence type="ECO:0000313" key="6">
    <source>
        <dbReference type="Proteomes" id="UP000054524"/>
    </source>
</evidence>